<evidence type="ECO:0000313" key="2">
    <source>
        <dbReference type="Proteomes" id="UP001177023"/>
    </source>
</evidence>
<dbReference type="Gene3D" id="3.40.50.11960">
    <property type="match status" value="1"/>
</dbReference>
<accession>A0AA36FU58</accession>
<reference evidence="1" key="1">
    <citation type="submission" date="2023-06" db="EMBL/GenBank/DDBJ databases">
        <authorList>
            <person name="Delattre M."/>
        </authorList>
    </citation>
    <scope>NUCLEOTIDE SEQUENCE</scope>
    <source>
        <strain evidence="1">AF72</strain>
    </source>
</reference>
<evidence type="ECO:0000313" key="1">
    <source>
        <dbReference type="EMBL" id="CAJ0559737.1"/>
    </source>
</evidence>
<dbReference type="Proteomes" id="UP001177023">
    <property type="component" value="Unassembled WGS sequence"/>
</dbReference>
<keyword evidence="2" id="KW-1185">Reference proteome</keyword>
<sequence length="206" mass="22764">MQAEGTPSQVVVVVESGTSIIDGLESCATASSSRDLLAFDNKYFKCEVGVLQFSDGAALRDWFGATNQSPFIGALVIRFGENDSVAHIQELINANCFYDAEQIYLVMDAATTISPVFQQITGIINQHCIETIVLDPTEEMIEEAEENGEKYGLPRLYEALQIIEWPAKTLKRGVTNWGAQASSTQFSCRKGADEFGDWVRFTEDDE</sequence>
<name>A0AA36FU58_9BILA</name>
<organism evidence="1 2">
    <name type="scientific">Mesorhabditis spiculigera</name>
    <dbReference type="NCBI Taxonomy" id="96644"/>
    <lineage>
        <taxon>Eukaryota</taxon>
        <taxon>Metazoa</taxon>
        <taxon>Ecdysozoa</taxon>
        <taxon>Nematoda</taxon>
        <taxon>Chromadorea</taxon>
        <taxon>Rhabditida</taxon>
        <taxon>Rhabditina</taxon>
        <taxon>Rhabditomorpha</taxon>
        <taxon>Rhabditoidea</taxon>
        <taxon>Rhabditidae</taxon>
        <taxon>Mesorhabditinae</taxon>
        <taxon>Mesorhabditis</taxon>
    </lineage>
</organism>
<dbReference type="AlphaFoldDB" id="A0AA36FU58"/>
<comment type="caution">
    <text evidence="1">The sequence shown here is derived from an EMBL/GenBank/DDBJ whole genome shotgun (WGS) entry which is preliminary data.</text>
</comment>
<gene>
    <name evidence="1" type="ORF">MSPICULIGERA_LOCUS1361</name>
</gene>
<dbReference type="EMBL" id="CATQJA010000377">
    <property type="protein sequence ID" value="CAJ0559737.1"/>
    <property type="molecule type" value="Genomic_DNA"/>
</dbReference>
<feature type="non-terminal residue" evidence="1">
    <location>
        <position position="1"/>
    </location>
</feature>
<proteinExistence type="predicted"/>
<protein>
    <submittedName>
        <fullName evidence="1">Uncharacterized protein</fullName>
    </submittedName>
</protein>